<comment type="caution">
    <text evidence="2">The sequence shown here is derived from an EMBL/GenBank/DDBJ whole genome shotgun (WGS) entry which is preliminary data.</text>
</comment>
<dbReference type="PROSITE" id="PS51257">
    <property type="entry name" value="PROKAR_LIPOPROTEIN"/>
    <property type="match status" value="1"/>
</dbReference>
<dbReference type="EMBL" id="JAUSUD010000023">
    <property type="protein sequence ID" value="MDQ0232610.1"/>
    <property type="molecule type" value="Genomic_DNA"/>
</dbReference>
<proteinExistence type="predicted"/>
<organism evidence="2 3">
    <name type="scientific">Metabacillus malikii</name>
    <dbReference type="NCBI Taxonomy" id="1504265"/>
    <lineage>
        <taxon>Bacteria</taxon>
        <taxon>Bacillati</taxon>
        <taxon>Bacillota</taxon>
        <taxon>Bacilli</taxon>
        <taxon>Bacillales</taxon>
        <taxon>Bacillaceae</taxon>
        <taxon>Metabacillus</taxon>
    </lineage>
</organism>
<sequence length="142" mass="16245">MNKLLMMLVMLILFTGCSNMTTKNEENTDLLISDALTSIGGVNESFDRQKLSYEITIINKGNVPIIDDSIKVILTEWINEKLIEHEITEKRFNEDNIIVKGYVVFDSKGLTKNDIVENKSYINGINIETMNGKEILIEHKYD</sequence>
<evidence type="ECO:0000313" key="3">
    <source>
        <dbReference type="Proteomes" id="UP001234495"/>
    </source>
</evidence>
<evidence type="ECO:0000256" key="1">
    <source>
        <dbReference type="SAM" id="SignalP"/>
    </source>
</evidence>
<dbReference type="RefSeq" id="WP_307344768.1">
    <property type="nucleotide sequence ID" value="NZ_JAUSUD010000023.1"/>
</dbReference>
<dbReference type="Proteomes" id="UP001234495">
    <property type="component" value="Unassembled WGS sequence"/>
</dbReference>
<accession>A0ABT9ZN05</accession>
<evidence type="ECO:0000313" key="2">
    <source>
        <dbReference type="EMBL" id="MDQ0232610.1"/>
    </source>
</evidence>
<name>A0ABT9ZN05_9BACI</name>
<feature type="signal peptide" evidence="1">
    <location>
        <begin position="1"/>
        <end position="20"/>
    </location>
</feature>
<gene>
    <name evidence="2" type="ORF">J2S19_003932</name>
</gene>
<feature type="chain" id="PRO_5046628033" description="DUF3221 domain-containing protein" evidence="1">
    <location>
        <begin position="21"/>
        <end position="142"/>
    </location>
</feature>
<keyword evidence="1" id="KW-0732">Signal</keyword>
<protein>
    <recommendedName>
        <fullName evidence="4">DUF3221 domain-containing protein</fullName>
    </recommendedName>
</protein>
<reference evidence="2 3" key="1">
    <citation type="submission" date="2023-07" db="EMBL/GenBank/DDBJ databases">
        <title>Genomic Encyclopedia of Type Strains, Phase IV (KMG-IV): sequencing the most valuable type-strain genomes for metagenomic binning, comparative biology and taxonomic classification.</title>
        <authorList>
            <person name="Goeker M."/>
        </authorList>
    </citation>
    <scope>NUCLEOTIDE SEQUENCE [LARGE SCALE GENOMIC DNA]</scope>
    <source>
        <strain evidence="2 3">DSM 29005</strain>
    </source>
</reference>
<keyword evidence="3" id="KW-1185">Reference proteome</keyword>
<evidence type="ECO:0008006" key="4">
    <source>
        <dbReference type="Google" id="ProtNLM"/>
    </source>
</evidence>